<accession>A0A5N6NHX5</accession>
<gene>
    <name evidence="2" type="ORF">E3N88_20769</name>
</gene>
<name>A0A5N6NHX5_9ASTR</name>
<reference evidence="2 3" key="1">
    <citation type="submission" date="2019-05" db="EMBL/GenBank/DDBJ databases">
        <title>Mikania micrantha, genome provides insights into the molecular mechanism of rapid growth.</title>
        <authorList>
            <person name="Liu B."/>
        </authorList>
    </citation>
    <scope>NUCLEOTIDE SEQUENCE [LARGE SCALE GENOMIC DNA]</scope>
    <source>
        <strain evidence="2">NLD-2019</strain>
        <tissue evidence="2">Leaf</tissue>
    </source>
</reference>
<evidence type="ECO:0000256" key="1">
    <source>
        <dbReference type="SAM" id="MobiDB-lite"/>
    </source>
</evidence>
<protein>
    <submittedName>
        <fullName evidence="2">Uncharacterized protein</fullName>
    </submittedName>
</protein>
<feature type="compositionally biased region" description="Low complexity" evidence="1">
    <location>
        <begin position="114"/>
        <end position="124"/>
    </location>
</feature>
<keyword evidence="3" id="KW-1185">Reference proteome</keyword>
<comment type="caution">
    <text evidence="2">The sequence shown here is derived from an EMBL/GenBank/DDBJ whole genome shotgun (WGS) entry which is preliminary data.</text>
</comment>
<sequence length="133" mass="15117">MSSSSTVFSSSDSEGTDLFIAALSTMAQENASQIPRPIIRRIQINRDREAGHDLLMRHYFGPEPLYNEKLFKRRFRMQRPLFERIVNDLEVKERIRALIPGSNLMGGEGLRIPSGSRVSGGTRVSGRRLRNRS</sequence>
<dbReference type="PANTHER" id="PTHR47150:SF5">
    <property type="entry name" value="OS07G0546750 PROTEIN"/>
    <property type="match status" value="1"/>
</dbReference>
<dbReference type="AlphaFoldDB" id="A0A5N6NHX5"/>
<feature type="region of interest" description="Disordered" evidence="1">
    <location>
        <begin position="110"/>
        <end position="133"/>
    </location>
</feature>
<dbReference type="Proteomes" id="UP000326396">
    <property type="component" value="Linkage Group LG19"/>
</dbReference>
<dbReference type="EMBL" id="SZYD01000011">
    <property type="protein sequence ID" value="KAD4888696.1"/>
    <property type="molecule type" value="Genomic_DNA"/>
</dbReference>
<evidence type="ECO:0000313" key="2">
    <source>
        <dbReference type="EMBL" id="KAD4888696.1"/>
    </source>
</evidence>
<dbReference type="PANTHER" id="PTHR47150">
    <property type="entry name" value="OS12G0169200 PROTEIN"/>
    <property type="match status" value="1"/>
</dbReference>
<organism evidence="2 3">
    <name type="scientific">Mikania micrantha</name>
    <name type="common">bitter vine</name>
    <dbReference type="NCBI Taxonomy" id="192012"/>
    <lineage>
        <taxon>Eukaryota</taxon>
        <taxon>Viridiplantae</taxon>
        <taxon>Streptophyta</taxon>
        <taxon>Embryophyta</taxon>
        <taxon>Tracheophyta</taxon>
        <taxon>Spermatophyta</taxon>
        <taxon>Magnoliopsida</taxon>
        <taxon>eudicotyledons</taxon>
        <taxon>Gunneridae</taxon>
        <taxon>Pentapetalae</taxon>
        <taxon>asterids</taxon>
        <taxon>campanulids</taxon>
        <taxon>Asterales</taxon>
        <taxon>Asteraceae</taxon>
        <taxon>Asteroideae</taxon>
        <taxon>Heliantheae alliance</taxon>
        <taxon>Eupatorieae</taxon>
        <taxon>Mikania</taxon>
    </lineage>
</organism>
<dbReference type="OrthoDB" id="124998at2759"/>
<evidence type="ECO:0000313" key="3">
    <source>
        <dbReference type="Proteomes" id="UP000326396"/>
    </source>
</evidence>
<proteinExistence type="predicted"/>